<dbReference type="AlphaFoldDB" id="A0A1L7CIV4"/>
<dbReference type="OrthoDB" id="9807486at2"/>
<evidence type="ECO:0000313" key="2">
    <source>
        <dbReference type="EMBL" id="APT85739.1"/>
    </source>
</evidence>
<name>A0A1L7CIV4_9CORY</name>
<dbReference type="RefSeq" id="WP_075728134.1">
    <property type="nucleotide sequence ID" value="NZ_CP009245.1"/>
</dbReference>
<organism evidence="2 3">
    <name type="scientific">Corynebacterium aquilae DSM 44791</name>
    <dbReference type="NCBI Taxonomy" id="1431546"/>
    <lineage>
        <taxon>Bacteria</taxon>
        <taxon>Bacillati</taxon>
        <taxon>Actinomycetota</taxon>
        <taxon>Actinomycetes</taxon>
        <taxon>Mycobacteriales</taxon>
        <taxon>Corynebacteriaceae</taxon>
        <taxon>Corynebacterium</taxon>
    </lineage>
</organism>
<dbReference type="SUPFAM" id="SSF143456">
    <property type="entry name" value="VC0467-like"/>
    <property type="match status" value="1"/>
</dbReference>
<sequence length="202" mass="22407">MDDLFADRLFNAFERNDPDPGTLLLAAPDIADHRFSRSAILIIENDERTTYGVDLTQFTDAAVANVFPEIDDFCAPPKAVFIGGPVERSSVLALGVVKKGLEQPVERPYFMHLGSRMVHVDLHADPDQYREELEGIRLFAGFAEWEPGQLDAEIENGDWFVTPALPSDILAGRNADVWGQAFRRQAGELSVLSTFPADLSMN</sequence>
<dbReference type="PANTHER" id="PTHR30327:SF1">
    <property type="entry name" value="UPF0301 PROTEIN YQGE"/>
    <property type="match status" value="1"/>
</dbReference>
<dbReference type="KEGG" id="caqu:CAQU_12620"/>
<dbReference type="Gene3D" id="3.40.1740.10">
    <property type="entry name" value="VC0467-like"/>
    <property type="match status" value="1"/>
</dbReference>
<protein>
    <submittedName>
        <fullName evidence="2">Uncharacterized protein</fullName>
    </submittedName>
</protein>
<dbReference type="Proteomes" id="UP000185478">
    <property type="component" value="Chromosome"/>
</dbReference>
<evidence type="ECO:0000313" key="3">
    <source>
        <dbReference type="Proteomes" id="UP000185478"/>
    </source>
</evidence>
<evidence type="ECO:0000256" key="1">
    <source>
        <dbReference type="ARBA" id="ARBA00009600"/>
    </source>
</evidence>
<accession>A0A1L7CIV4</accession>
<dbReference type="STRING" id="1431546.CAQU_12620"/>
<dbReference type="PANTHER" id="PTHR30327">
    <property type="entry name" value="UNCHARACTERIZED PROTEIN YQGE"/>
    <property type="match status" value="1"/>
</dbReference>
<dbReference type="InterPro" id="IPR003774">
    <property type="entry name" value="AlgH-like"/>
</dbReference>
<dbReference type="NCBIfam" id="NF001272">
    <property type="entry name" value="PRK00228.2-4"/>
    <property type="match status" value="1"/>
</dbReference>
<gene>
    <name evidence="2" type="ORF">CAQU_12620</name>
</gene>
<keyword evidence="3" id="KW-1185">Reference proteome</keyword>
<proteinExistence type="inferred from homology"/>
<dbReference type="EMBL" id="CP009245">
    <property type="protein sequence ID" value="APT85739.1"/>
    <property type="molecule type" value="Genomic_DNA"/>
</dbReference>
<reference evidence="2 3" key="1">
    <citation type="submission" date="2014-08" db="EMBL/GenBank/DDBJ databases">
        <title>Complete genome sequence of Corynebacterium aquilae S-613T(T) (=DSM 44791(T)), isolated from the choana of a healthy golden eagle.</title>
        <authorList>
            <person name="Ruckert C."/>
            <person name="Albersmeier A."/>
            <person name="Winkler A."/>
            <person name="Kalinowski J."/>
        </authorList>
    </citation>
    <scope>NUCLEOTIDE SEQUENCE [LARGE SCALE GENOMIC DNA]</scope>
    <source>
        <strain evidence="2 3">S-613</strain>
    </source>
</reference>
<dbReference type="Pfam" id="PF02622">
    <property type="entry name" value="DUF179"/>
    <property type="match status" value="1"/>
</dbReference>
<dbReference type="GO" id="GO:0005829">
    <property type="term" value="C:cytosol"/>
    <property type="evidence" value="ECO:0007669"/>
    <property type="project" value="TreeGrafter"/>
</dbReference>
<comment type="similarity">
    <text evidence="1">Belongs to the UPF0301 (AlgH) family.</text>
</comment>